<keyword evidence="2" id="KW-1185">Reference proteome</keyword>
<dbReference type="InterPro" id="IPR045386">
    <property type="entry name" value="DUF6525"/>
</dbReference>
<evidence type="ECO:0000313" key="1">
    <source>
        <dbReference type="EMBL" id="QTC88167.1"/>
    </source>
</evidence>
<dbReference type="RefSeq" id="WP_207825186.1">
    <property type="nucleotide sequence ID" value="NZ_CP062006.1"/>
</dbReference>
<gene>
    <name evidence="1" type="ORF">IFE19_01810</name>
</gene>
<dbReference type="EMBL" id="CP062006">
    <property type="protein sequence ID" value="QTC88167.1"/>
    <property type="molecule type" value="Genomic_DNA"/>
</dbReference>
<reference evidence="1 2" key="1">
    <citation type="submission" date="2020-09" db="EMBL/GenBank/DDBJ databases">
        <title>Brevundimonas sp. LVF1 isolated from an oligotrophic pond in Goettingen, Germany.</title>
        <authorList>
            <person name="Friedrich I."/>
            <person name="Klassen A."/>
            <person name="Neubauer H."/>
            <person name="Schneider D."/>
            <person name="Hertel R."/>
            <person name="Daniel R."/>
        </authorList>
    </citation>
    <scope>NUCLEOTIDE SEQUENCE [LARGE SCALE GENOMIC DNA]</scope>
    <source>
        <strain evidence="1 2">LVF1</strain>
    </source>
</reference>
<proteinExistence type="predicted"/>
<protein>
    <submittedName>
        <fullName evidence="1">Uncharacterized protein</fullName>
    </submittedName>
</protein>
<name>A0ABX7SKE7_9CAUL</name>
<accession>A0ABX7SKE7</accession>
<dbReference type="Proteomes" id="UP000663942">
    <property type="component" value="Chromosome"/>
</dbReference>
<sequence length="74" mass="8115">MRSRLKVYPATGAADLAAYDDLPPAVRARLRAAPVEVAAIPLRRFWNAEPAPRGPERQAAILRALDEHFPELAA</sequence>
<evidence type="ECO:0000313" key="2">
    <source>
        <dbReference type="Proteomes" id="UP000663942"/>
    </source>
</evidence>
<organism evidence="1 2">
    <name type="scientific">Brevundimonas pondensis</name>
    <dbReference type="NCBI Taxonomy" id="2774189"/>
    <lineage>
        <taxon>Bacteria</taxon>
        <taxon>Pseudomonadati</taxon>
        <taxon>Pseudomonadota</taxon>
        <taxon>Alphaproteobacteria</taxon>
        <taxon>Caulobacterales</taxon>
        <taxon>Caulobacteraceae</taxon>
        <taxon>Brevundimonas</taxon>
    </lineage>
</organism>
<dbReference type="Pfam" id="PF20135">
    <property type="entry name" value="DUF6525"/>
    <property type="match status" value="1"/>
</dbReference>